<feature type="compositionally biased region" description="Low complexity" evidence="1">
    <location>
        <begin position="180"/>
        <end position="192"/>
    </location>
</feature>
<dbReference type="InterPro" id="IPR010090">
    <property type="entry name" value="Phage_tape_meas"/>
</dbReference>
<name>A0ABU0GA93_9HYPH</name>
<reference evidence="3 4" key="1">
    <citation type="submission" date="2023-07" db="EMBL/GenBank/DDBJ databases">
        <title>Genomic Encyclopedia of Type Strains, Phase IV (KMG-IV): sequencing the most valuable type-strain genomes for metagenomic binning, comparative biology and taxonomic classification.</title>
        <authorList>
            <person name="Goeker M."/>
        </authorList>
    </citation>
    <scope>NUCLEOTIDE SEQUENCE [LARGE SCALE GENOMIC DNA]</scope>
    <source>
        <strain evidence="3 4">DSM 1111</strain>
    </source>
</reference>
<feature type="compositionally biased region" description="Polar residues" evidence="1">
    <location>
        <begin position="765"/>
        <end position="774"/>
    </location>
</feature>
<feature type="region of interest" description="Disordered" evidence="1">
    <location>
        <begin position="169"/>
        <end position="192"/>
    </location>
</feature>
<sequence length="837" mass="88151">MTSRVASLRLQLIDSVSAPSKNAAGALKGLDAVISKLGKGASPEVKRLVKQLEYLKKKSGAIDDFTGTSKGLKEVGLALKAARSEVSRLEAALKATTNPTKKMQQDLLKAKAAVKNANDAFNMQKQSVSAAERALRSYSVNGAANIASSQQKIRQQVAQTIREIRKLNQEQKVVNPRRPASPATPSGSVSAGPGVGTAIGGGYVANEGKNLAQRSFFEAVNFNEAAAYQAALGKFNKTDRATLNRQAEEIGGDTRFSNVDVVRAQTSILQGGIRDPKTIMDLTGKVTDYALAMGVTLEEAAETVKGSALSKRVNLSDADAIGKFVDNLVWMAKNGGMSDEDVRQFMKFGGASTTGAGLPDANAAAIGMILRRSGVRGDEAGVFARSMSGKLVAPTNKGRNALYAMGLDYNDFVSQDDAMNTTGIGKMFQNEFGKSIPAEVMAQIQDVLDNGTFVGQDGEEYSVASDSGQFNEALSSLLVPLLEKDGKVSGLDRKALSKSLGDFWKNSVDSVDTLGLFDAIMKSNPSLAQLNAFFTERQGGRANMIAQQYGLYQEMVGLMNNTPGGIAKQIGTDANSELYGDWTKLVGTFETTLTRIGQDFESMTRPVINFTNDMLDGFLELEQSTRQLIVAFGAAAATFAGFAAIRGLAGMFGGGAAGAAAGGVAGAAGATVKGVAGGFLTRNLLTGSVAAQALLWKEAITQLSAGYANDEKQGAPRQYDQGEAQNRANYQRQFGGIAFEGGRHRVGLGAAPAPGQASPYGEYTSLKSGGDTQVNTQVESPVSIQLHGVGMDQMIQIIRTTTSQAFSEMAGKLQGALSQQLSRSSQTNFGGVKPYGD</sequence>
<evidence type="ECO:0000259" key="2">
    <source>
        <dbReference type="Pfam" id="PF10145"/>
    </source>
</evidence>
<dbReference type="EMBL" id="JAUSUW010000010">
    <property type="protein sequence ID" value="MDQ0422279.1"/>
    <property type="molecule type" value="Genomic_DNA"/>
</dbReference>
<comment type="caution">
    <text evidence="3">The sequence shown here is derived from an EMBL/GenBank/DDBJ whole genome shotgun (WGS) entry which is preliminary data.</text>
</comment>
<feature type="region of interest" description="Disordered" evidence="1">
    <location>
        <begin position="748"/>
        <end position="774"/>
    </location>
</feature>
<dbReference type="Proteomes" id="UP001238496">
    <property type="component" value="Unassembled WGS sequence"/>
</dbReference>
<evidence type="ECO:0000313" key="4">
    <source>
        <dbReference type="Proteomes" id="UP001238496"/>
    </source>
</evidence>
<dbReference type="Pfam" id="PF10145">
    <property type="entry name" value="PhageMin_Tail"/>
    <property type="match status" value="1"/>
</dbReference>
<gene>
    <name evidence="3" type="ORF">J2045_003327</name>
</gene>
<protein>
    <recommendedName>
        <fullName evidence="2">Phage tail tape measure protein domain-containing protein</fullName>
    </recommendedName>
</protein>
<keyword evidence="4" id="KW-1185">Reference proteome</keyword>
<evidence type="ECO:0000256" key="1">
    <source>
        <dbReference type="SAM" id="MobiDB-lite"/>
    </source>
</evidence>
<accession>A0ABU0GA93</accession>
<dbReference type="NCBIfam" id="TIGR01760">
    <property type="entry name" value="tape_meas_TP901"/>
    <property type="match status" value="1"/>
</dbReference>
<proteinExistence type="predicted"/>
<organism evidence="3 4">
    <name type="scientific">Peteryoungia aggregata LMG 23059</name>
    <dbReference type="NCBI Taxonomy" id="1368425"/>
    <lineage>
        <taxon>Bacteria</taxon>
        <taxon>Pseudomonadati</taxon>
        <taxon>Pseudomonadota</taxon>
        <taxon>Alphaproteobacteria</taxon>
        <taxon>Hyphomicrobiales</taxon>
        <taxon>Rhizobiaceae</taxon>
        <taxon>Peteryoungia</taxon>
    </lineage>
</organism>
<evidence type="ECO:0000313" key="3">
    <source>
        <dbReference type="EMBL" id="MDQ0422279.1"/>
    </source>
</evidence>
<dbReference type="RefSeq" id="WP_307374690.1">
    <property type="nucleotide sequence ID" value="NZ_JAUSUW010000010.1"/>
</dbReference>
<feature type="domain" description="Phage tail tape measure protein" evidence="2">
    <location>
        <begin position="245"/>
        <end position="436"/>
    </location>
</feature>